<dbReference type="Pfam" id="PF08784">
    <property type="entry name" value="RPA_C"/>
    <property type="match status" value="1"/>
</dbReference>
<sequence>MYLPIFSKDLKNYKDKKVCLIGKVIDIQEEKKVIRLKLLDAFGFFDAVLFDVYNIKLFDTLLILGNVSEYNNNFSVIAKYLSILNGDDEILWRRFFIKKIKKNIKKNNKENKMDEEKDNVEDNVKEKEVKKEIYEEYDEELPEEVKLRKQILEFIRDNDKGDGVSFKDIKDFFDINEEKLSNIIKDLLSSGEIYESSPEKYKVI</sequence>
<dbReference type="Proteomes" id="UP000245908">
    <property type="component" value="Unassembled WGS sequence"/>
</dbReference>
<dbReference type="Gene3D" id="1.10.10.10">
    <property type="entry name" value="Winged helix-like DNA-binding domain superfamily/Winged helix DNA-binding domain"/>
    <property type="match status" value="1"/>
</dbReference>
<keyword evidence="1" id="KW-0175">Coiled coil</keyword>
<dbReference type="InterPro" id="IPR036390">
    <property type="entry name" value="WH_DNA-bd_sf"/>
</dbReference>
<proteinExistence type="predicted"/>
<evidence type="ECO:0000259" key="2">
    <source>
        <dbReference type="Pfam" id="PF08784"/>
    </source>
</evidence>
<dbReference type="InterPro" id="IPR014892">
    <property type="entry name" value="RPA_C"/>
</dbReference>
<evidence type="ECO:0000313" key="3">
    <source>
        <dbReference type="EMBL" id="PVU71708.1"/>
    </source>
</evidence>
<reference evidence="3 4" key="1">
    <citation type="journal article" date="2015" name="Appl. Environ. Microbiol.">
        <title>Nanoarchaeota, Their Sulfolobales Host, and Nanoarchaeota Virus Distribution across Yellowstone National Park Hot Springs.</title>
        <authorList>
            <person name="Munson-McGee J.H."/>
            <person name="Field E.K."/>
            <person name="Bateson M."/>
            <person name="Rooney C."/>
            <person name="Stepanauskas R."/>
            <person name="Young M.J."/>
        </authorList>
    </citation>
    <scope>NUCLEOTIDE SEQUENCE [LARGE SCALE GENOMIC DNA]</scope>
    <source>
        <strain evidence="3">SCGC AB-777_O03</strain>
    </source>
</reference>
<dbReference type="EMBL" id="QEFH01000001">
    <property type="protein sequence ID" value="PVU71708.1"/>
    <property type="molecule type" value="Genomic_DNA"/>
</dbReference>
<organism evidence="3 4">
    <name type="scientific">Nanobsidianus stetteri</name>
    <dbReference type="NCBI Taxonomy" id="1294122"/>
    <lineage>
        <taxon>Archaea</taxon>
        <taxon>Nanobdellota</taxon>
        <taxon>Candidatus Nanoarchaeia</taxon>
        <taxon>Nanoarchaeales</taxon>
        <taxon>Nanopusillaceae</taxon>
        <taxon>Candidatus Nanobsidianus</taxon>
    </lineage>
</organism>
<dbReference type="AlphaFoldDB" id="A0A2T9WV44"/>
<feature type="domain" description="Replication protein A C-terminal" evidence="2">
    <location>
        <begin position="141"/>
        <end position="195"/>
    </location>
</feature>
<accession>A0A2T9WV44</accession>
<dbReference type="InterPro" id="IPR036388">
    <property type="entry name" value="WH-like_DNA-bd_sf"/>
</dbReference>
<name>A0A2T9WV44_NANST</name>
<protein>
    <recommendedName>
        <fullName evidence="2">Replication protein A C-terminal domain-containing protein</fullName>
    </recommendedName>
</protein>
<feature type="coiled-coil region" evidence="1">
    <location>
        <begin position="97"/>
        <end position="137"/>
    </location>
</feature>
<evidence type="ECO:0000256" key="1">
    <source>
        <dbReference type="SAM" id="Coils"/>
    </source>
</evidence>
<gene>
    <name evidence="3" type="ORF">DDW05_00195</name>
</gene>
<evidence type="ECO:0000313" key="4">
    <source>
        <dbReference type="Proteomes" id="UP000245908"/>
    </source>
</evidence>
<dbReference type="SUPFAM" id="SSF46785">
    <property type="entry name" value="Winged helix' DNA-binding domain"/>
    <property type="match status" value="1"/>
</dbReference>
<comment type="caution">
    <text evidence="3">The sequence shown here is derived from an EMBL/GenBank/DDBJ whole genome shotgun (WGS) entry which is preliminary data.</text>
</comment>